<sequence>MGLLNNKLISKFINGGAPPASFTQQIRDRPPPNYEANATQGRIENEGLQKTQICLNLPTQKEREQLEKEERAKREKDPARKAKKYGESRMGFAARAGMFGGIGGGGC</sequence>
<dbReference type="AlphaFoldDB" id="A0A9W8ZLZ1"/>
<evidence type="ECO:0000313" key="3">
    <source>
        <dbReference type="Proteomes" id="UP001140510"/>
    </source>
</evidence>
<dbReference type="OrthoDB" id="3784338at2759"/>
<evidence type="ECO:0000256" key="1">
    <source>
        <dbReference type="SAM" id="MobiDB-lite"/>
    </source>
</evidence>
<feature type="region of interest" description="Disordered" evidence="1">
    <location>
        <begin position="14"/>
        <end position="47"/>
    </location>
</feature>
<organism evidence="2 3">
    <name type="scientific">Didymella pomorum</name>
    <dbReference type="NCBI Taxonomy" id="749634"/>
    <lineage>
        <taxon>Eukaryota</taxon>
        <taxon>Fungi</taxon>
        <taxon>Dikarya</taxon>
        <taxon>Ascomycota</taxon>
        <taxon>Pezizomycotina</taxon>
        <taxon>Dothideomycetes</taxon>
        <taxon>Pleosporomycetidae</taxon>
        <taxon>Pleosporales</taxon>
        <taxon>Pleosporineae</taxon>
        <taxon>Didymellaceae</taxon>
        <taxon>Didymella</taxon>
    </lineage>
</organism>
<proteinExistence type="predicted"/>
<dbReference type="Proteomes" id="UP001140510">
    <property type="component" value="Unassembled WGS sequence"/>
</dbReference>
<feature type="compositionally biased region" description="Polar residues" evidence="1">
    <location>
        <begin position="36"/>
        <end position="47"/>
    </location>
</feature>
<reference evidence="2" key="1">
    <citation type="submission" date="2022-10" db="EMBL/GenBank/DDBJ databases">
        <title>Tapping the CABI collections for fungal endophytes: first genome assemblies for Collariella, Neodidymelliopsis, Ascochyta clinopodiicola, Didymella pomorum, Didymosphaeria variabile, Neocosmospora piperis and Neocucurbitaria cava.</title>
        <authorList>
            <person name="Hill R."/>
        </authorList>
    </citation>
    <scope>NUCLEOTIDE SEQUENCE</scope>
    <source>
        <strain evidence="2">IMI 355091</strain>
    </source>
</reference>
<comment type="caution">
    <text evidence="2">The sequence shown here is derived from an EMBL/GenBank/DDBJ whole genome shotgun (WGS) entry which is preliminary data.</text>
</comment>
<name>A0A9W8ZLZ1_9PLEO</name>
<accession>A0A9W8ZLZ1</accession>
<keyword evidence="3" id="KW-1185">Reference proteome</keyword>
<protein>
    <submittedName>
        <fullName evidence="2">Uncharacterized protein</fullName>
    </submittedName>
</protein>
<gene>
    <name evidence="2" type="ORF">N0V91_002867</name>
</gene>
<evidence type="ECO:0000313" key="2">
    <source>
        <dbReference type="EMBL" id="KAJ4409052.1"/>
    </source>
</evidence>
<dbReference type="EMBL" id="JAPEVA010000013">
    <property type="protein sequence ID" value="KAJ4409052.1"/>
    <property type="molecule type" value="Genomic_DNA"/>
</dbReference>
<feature type="region of interest" description="Disordered" evidence="1">
    <location>
        <begin position="60"/>
        <end position="86"/>
    </location>
</feature>